<gene>
    <name evidence="3 4" type="primary">fdhD</name>
    <name evidence="4" type="ORF">ABDB84_04725</name>
</gene>
<evidence type="ECO:0000313" key="5">
    <source>
        <dbReference type="Proteomes" id="UP001410394"/>
    </source>
</evidence>
<accession>A0ABU9YVP9</accession>
<evidence type="ECO:0000256" key="3">
    <source>
        <dbReference type="HAMAP-Rule" id="MF_00187"/>
    </source>
</evidence>
<sequence>MNIVPAEILELPAVPSGELMPCDNVVDGESLPVASYSLPVIRHRGDEIIQAQDEVAEECPVALVFNGISHAVMMVTPTELEAFAVGFALSEGIVGSLHEIYDVDICWHGAGGIEVKLDIAEPAFLRLKHQRRTLTGRTGCGICGIESLNLLDLRPEPVDASSAAQVGSAALQRILAELPKHQPITQATGCAHAAAWCTNEGMILRVFEDVGRHNALDKLLGWMAKAGIDPKSGLVFLTSRASYELVRKAARLNVPVLATISAPTALAIRIAQSAGIRLLSFCREQGFVEYPAVVEALEE</sequence>
<dbReference type="Pfam" id="PF02634">
    <property type="entry name" value="FdhD-NarQ"/>
    <property type="match status" value="1"/>
</dbReference>
<dbReference type="Gene3D" id="3.40.140.10">
    <property type="entry name" value="Cytidine Deaminase, domain 2"/>
    <property type="match status" value="1"/>
</dbReference>
<evidence type="ECO:0000313" key="4">
    <source>
        <dbReference type="EMBL" id="MEN3067773.1"/>
    </source>
</evidence>
<dbReference type="Proteomes" id="UP001410394">
    <property type="component" value="Unassembled WGS sequence"/>
</dbReference>
<comment type="function">
    <text evidence="3">Required for formate dehydrogenase (FDH) activity. Acts as a sulfur carrier protein that transfers sulfur from IscS to the molybdenum cofactor prior to its insertion into FDH.</text>
</comment>
<evidence type="ECO:0000256" key="1">
    <source>
        <dbReference type="ARBA" id="ARBA00022490"/>
    </source>
</evidence>
<name>A0ABU9YVP9_9RHOO</name>
<dbReference type="PANTHER" id="PTHR30592:SF1">
    <property type="entry name" value="SULFUR CARRIER PROTEIN FDHD"/>
    <property type="match status" value="1"/>
</dbReference>
<dbReference type="PANTHER" id="PTHR30592">
    <property type="entry name" value="FORMATE DEHYDROGENASE"/>
    <property type="match status" value="1"/>
</dbReference>
<reference evidence="4 5" key="1">
    <citation type="journal article" date="2018" name="Int. J. Syst. Evol. Microbiol.">
        <title>Uliginosibacterium sediminicola sp. nov., isolated from freshwater sediment.</title>
        <authorList>
            <person name="Hwang W.M."/>
            <person name="Kim S.M."/>
            <person name="Kang K."/>
            <person name="Ahn T.Y."/>
        </authorList>
    </citation>
    <scope>NUCLEOTIDE SEQUENCE [LARGE SCALE GENOMIC DNA]</scope>
    <source>
        <strain evidence="4 5">M1-21</strain>
    </source>
</reference>
<dbReference type="EMBL" id="JBDIVE010000002">
    <property type="protein sequence ID" value="MEN3067773.1"/>
    <property type="molecule type" value="Genomic_DNA"/>
</dbReference>
<dbReference type="PIRSF" id="PIRSF015626">
    <property type="entry name" value="FdhD"/>
    <property type="match status" value="1"/>
</dbReference>
<keyword evidence="2 3" id="KW-0501">Molybdenum cofactor biosynthesis</keyword>
<keyword evidence="1 3" id="KW-0963">Cytoplasm</keyword>
<dbReference type="HAMAP" id="MF_00187">
    <property type="entry name" value="FdhD"/>
    <property type="match status" value="1"/>
</dbReference>
<dbReference type="NCBIfam" id="TIGR00129">
    <property type="entry name" value="fdhD_narQ"/>
    <property type="match status" value="1"/>
</dbReference>
<dbReference type="Gene3D" id="3.10.20.10">
    <property type="match status" value="1"/>
</dbReference>
<comment type="similarity">
    <text evidence="3">Belongs to the FdhD family.</text>
</comment>
<comment type="caution">
    <text evidence="4">The sequence shown here is derived from an EMBL/GenBank/DDBJ whole genome shotgun (WGS) entry which is preliminary data.</text>
</comment>
<dbReference type="RefSeq" id="WP_345918539.1">
    <property type="nucleotide sequence ID" value="NZ_JBDIVE010000002.1"/>
</dbReference>
<organism evidence="4 5">
    <name type="scientific">Uliginosibacterium sediminicola</name>
    <dbReference type="NCBI Taxonomy" id="2024550"/>
    <lineage>
        <taxon>Bacteria</taxon>
        <taxon>Pseudomonadati</taxon>
        <taxon>Pseudomonadota</taxon>
        <taxon>Betaproteobacteria</taxon>
        <taxon>Rhodocyclales</taxon>
        <taxon>Zoogloeaceae</taxon>
        <taxon>Uliginosibacterium</taxon>
    </lineage>
</organism>
<protein>
    <recommendedName>
        <fullName evidence="3">Sulfur carrier protein FdhD</fullName>
    </recommendedName>
</protein>
<comment type="caution">
    <text evidence="3">Lacks conserved residue(s) required for the propagation of feature annotation.</text>
</comment>
<keyword evidence="5" id="KW-1185">Reference proteome</keyword>
<feature type="active site" description="Cysteine persulfide intermediate" evidence="3">
    <location>
        <position position="140"/>
    </location>
</feature>
<evidence type="ECO:0000256" key="2">
    <source>
        <dbReference type="ARBA" id="ARBA00023150"/>
    </source>
</evidence>
<dbReference type="InterPro" id="IPR003786">
    <property type="entry name" value="FdhD"/>
</dbReference>
<dbReference type="InterPro" id="IPR016193">
    <property type="entry name" value="Cytidine_deaminase-like"/>
</dbReference>
<comment type="subcellular location">
    <subcellularLocation>
        <location evidence="3">Cytoplasm</location>
    </subcellularLocation>
</comment>
<dbReference type="SUPFAM" id="SSF53927">
    <property type="entry name" value="Cytidine deaminase-like"/>
    <property type="match status" value="1"/>
</dbReference>
<proteinExistence type="inferred from homology"/>